<organism evidence="9 11">
    <name type="scientific">Ligilactobacillus acidipiscis</name>
    <dbReference type="NCBI Taxonomy" id="89059"/>
    <lineage>
        <taxon>Bacteria</taxon>
        <taxon>Bacillati</taxon>
        <taxon>Bacillota</taxon>
        <taxon>Bacilli</taxon>
        <taxon>Lactobacillales</taxon>
        <taxon>Lactobacillaceae</taxon>
        <taxon>Ligilactobacillus</taxon>
    </lineage>
</organism>
<dbReference type="Gene3D" id="1.20.1640.10">
    <property type="entry name" value="Multidrug efflux transporter AcrB transmembrane domain"/>
    <property type="match status" value="2"/>
</dbReference>
<proteinExistence type="inferred from homology"/>
<name>A0A0R2KAA6_9LACO</name>
<dbReference type="PATRIC" id="fig|89059.3.peg.1599"/>
<feature type="transmembrane region" description="Helical" evidence="7">
    <location>
        <begin position="753"/>
        <end position="773"/>
    </location>
</feature>
<comment type="subcellular location">
    <subcellularLocation>
        <location evidence="1">Cell membrane</location>
        <topology evidence="1">Multi-pass membrane protein</topology>
    </subcellularLocation>
</comment>
<feature type="domain" description="Membrane transport protein MMPL" evidence="8">
    <location>
        <begin position="44"/>
        <end position="363"/>
    </location>
</feature>
<keyword evidence="6 7" id="KW-0472">Membrane</keyword>
<evidence type="ECO:0000256" key="3">
    <source>
        <dbReference type="ARBA" id="ARBA00022475"/>
    </source>
</evidence>
<dbReference type="SUPFAM" id="SSF82866">
    <property type="entry name" value="Multidrug efflux transporter AcrB transmembrane domain"/>
    <property type="match status" value="2"/>
</dbReference>
<reference evidence="9 11" key="1">
    <citation type="journal article" date="2015" name="Genome Announc.">
        <title>Expanding the biotechnology potential of lactobacilli through comparative genomics of 213 strains and associated genera.</title>
        <authorList>
            <person name="Sun Z."/>
            <person name="Harris H.M."/>
            <person name="McCann A."/>
            <person name="Guo C."/>
            <person name="Argimon S."/>
            <person name="Zhang W."/>
            <person name="Yang X."/>
            <person name="Jeffery I.B."/>
            <person name="Cooney J.C."/>
            <person name="Kagawa T.F."/>
            <person name="Liu W."/>
            <person name="Song Y."/>
            <person name="Salvetti E."/>
            <person name="Wrobel A."/>
            <person name="Rasinkangas P."/>
            <person name="Parkhill J."/>
            <person name="Rea M.C."/>
            <person name="O'Sullivan O."/>
            <person name="Ritari J."/>
            <person name="Douillard F.P."/>
            <person name="Paul Ross R."/>
            <person name="Yang R."/>
            <person name="Briner A.E."/>
            <person name="Felis G.E."/>
            <person name="de Vos W.M."/>
            <person name="Barrangou R."/>
            <person name="Klaenhammer T.R."/>
            <person name="Caufield P.W."/>
            <person name="Cui Y."/>
            <person name="Zhang H."/>
            <person name="O'Toole P.W."/>
        </authorList>
    </citation>
    <scope>NUCLEOTIDE SEQUENCE [LARGE SCALE GENOMIC DNA]</scope>
    <source>
        <strain evidence="9 11">DSM 15353</strain>
    </source>
</reference>
<accession>A0A0R2KAA6</accession>
<feature type="transmembrane region" description="Helical" evidence="7">
    <location>
        <begin position="235"/>
        <end position="254"/>
    </location>
</feature>
<evidence type="ECO:0000256" key="1">
    <source>
        <dbReference type="ARBA" id="ARBA00004651"/>
    </source>
</evidence>
<dbReference type="RefSeq" id="WP_010499821.1">
    <property type="nucleotide sequence ID" value="NZ_JQBK01000044.1"/>
</dbReference>
<feature type="transmembrane region" description="Helical" evidence="7">
    <location>
        <begin position="202"/>
        <end position="223"/>
    </location>
</feature>
<dbReference type="InterPro" id="IPR050545">
    <property type="entry name" value="Mycobact_MmpL"/>
</dbReference>
<dbReference type="GO" id="GO:0005886">
    <property type="term" value="C:plasma membrane"/>
    <property type="evidence" value="ECO:0007669"/>
    <property type="project" value="UniProtKB-SubCell"/>
</dbReference>
<evidence type="ECO:0000313" key="11">
    <source>
        <dbReference type="Proteomes" id="UP000051491"/>
    </source>
</evidence>
<dbReference type="PANTHER" id="PTHR33406">
    <property type="entry name" value="MEMBRANE PROTEIN MJ1562-RELATED"/>
    <property type="match status" value="1"/>
</dbReference>
<reference evidence="10" key="2">
    <citation type="submission" date="2018-03" db="EMBL/GenBank/DDBJ databases">
        <authorList>
            <person name="Keele B.F."/>
        </authorList>
    </citation>
    <scope>NUCLEOTIDE SEQUENCE</scope>
    <source>
        <strain evidence="10">ACA-DC 1533</strain>
        <plasmid evidence="10">pLAC2</plasmid>
    </source>
</reference>
<dbReference type="EMBL" id="JQBK01000044">
    <property type="protein sequence ID" value="KRN83181.1"/>
    <property type="molecule type" value="Genomic_DNA"/>
</dbReference>
<feature type="transmembrane region" description="Helical" evidence="7">
    <location>
        <begin position="856"/>
        <end position="875"/>
    </location>
</feature>
<keyword evidence="4 7" id="KW-0812">Transmembrane</keyword>
<keyword evidence="10" id="KW-0614">Plasmid</keyword>
<feature type="transmembrane region" description="Helical" evidence="7">
    <location>
        <begin position="7"/>
        <end position="26"/>
    </location>
</feature>
<comment type="similarity">
    <text evidence="2">Belongs to the resistance-nodulation-cell division (RND) (TC 2.A.6) family. MmpL subfamily.</text>
</comment>
<feature type="domain" description="Membrane transport protein MMPL" evidence="8">
    <location>
        <begin position="573"/>
        <end position="884"/>
    </location>
</feature>
<dbReference type="EMBL" id="LT996085">
    <property type="protein sequence ID" value="SPO49449.1"/>
    <property type="molecule type" value="Genomic_DNA"/>
</dbReference>
<dbReference type="Proteomes" id="UP000051491">
    <property type="component" value="Unassembled WGS sequence"/>
</dbReference>
<feature type="transmembrane region" description="Helical" evidence="7">
    <location>
        <begin position="307"/>
        <end position="328"/>
    </location>
</feature>
<sequence length="899" mass="98495">MGNFKQNYWLSLITWLVIGIVSLFALPNISQVVAEHGQTQIPSSAKSEVAKTIQQDWGHHLKNTRQIVVVFNNGDRQLSGQQQKKITQTIHKLKADKGKYGIKKFTTAADNSATQKQLVSKDKSTQLLQLDVSKKQSVRESTRNLKKAATTAGVKTYVTGGDVLNDDFSRATEEGIKKTEAIAVIFILLVLIVIFRSAITPLISLLSVGLSFIVSLAIVMNLAENGWLTISNFTQVFMVVVMFGIGTDYNILLYHQFKNDLSQGLEKHEATKHSLKVAGKTILYSGSSVLIGFLTLALAKFSIYRSALGVGIGVAVLLLVLLTLNPFFMATLGEKVFWPNHQQVETKTNHLWNFLSKNSVSHPFIALGIVFLVSVPFVFTYQNGLNYDTTVELPENYSSRQGFKVVQQHFSQGTVEPTTIYIQSNHKLNNEKDLKNLDQITRQIKDQSGIKTVASVTRPSGTKINQLYVQDQLRNLNGQIGKAQSGLSEISRQTETSSFDSSQLKDIGNKAQLIGQKLKEIQSTSQSNSSQQNILPQLQQKMTAAGQPLSAQQLQLLGVMLQQMQGQQKATLNKLQQSLQDIAAYTQVIGQDAQGTGQQLKEQQARINQASKGLAQINGGMTSMSQYLQGLQNSAAGATFYIPQNVLQSSTFKSAQDNYLSADKKTAKFTVILSSDPAAKKSLDKVNALQAQVKNNLQGTSLKGARVAVGGQSASLDDTARVSKADFIRSATLMLVGIGIALMLVTRSILQPLYIIGTLLLSYFGGINIARWLSGVFLDEKMLSWNTPFFTFVMLIALGVDYSIFLMSKYREYGAWNDVPSRRIVKASGMVGTVVISAALILGGTFAALIPANVVTLTQVAIGVMSGLLILVFAIPTINSSLIRLTYPLDDKMKQEKKK</sequence>
<dbReference type="InterPro" id="IPR004869">
    <property type="entry name" value="MMPL_dom"/>
</dbReference>
<dbReference type="Pfam" id="PF03176">
    <property type="entry name" value="MMPL"/>
    <property type="match status" value="2"/>
</dbReference>
<keyword evidence="5 7" id="KW-1133">Transmembrane helix</keyword>
<evidence type="ECO:0000313" key="9">
    <source>
        <dbReference type="EMBL" id="KRN83181.1"/>
    </source>
</evidence>
<evidence type="ECO:0000256" key="5">
    <source>
        <dbReference type="ARBA" id="ARBA00022989"/>
    </source>
</evidence>
<protein>
    <submittedName>
        <fullName evidence="10">Membrane protein, MmpL family</fullName>
    </submittedName>
</protein>
<keyword evidence="3" id="KW-1003">Cell membrane</keyword>
<geneLocation type="plasmid" evidence="10">
    <name>pLAC2</name>
</geneLocation>
<dbReference type="PANTHER" id="PTHR33406:SF6">
    <property type="entry name" value="MEMBRANE PROTEIN YDGH-RELATED"/>
    <property type="match status" value="1"/>
</dbReference>
<evidence type="ECO:0000256" key="4">
    <source>
        <dbReference type="ARBA" id="ARBA00022692"/>
    </source>
</evidence>
<feature type="transmembrane region" description="Helical" evidence="7">
    <location>
        <begin position="785"/>
        <end position="806"/>
    </location>
</feature>
<dbReference type="AlphaFoldDB" id="A0A0R2KAA6"/>
<feature type="transmembrane region" description="Helical" evidence="7">
    <location>
        <begin position="827"/>
        <end position="850"/>
    </location>
</feature>
<feature type="transmembrane region" description="Helical" evidence="7">
    <location>
        <begin position="364"/>
        <end position="381"/>
    </location>
</feature>
<dbReference type="OrthoDB" id="9782006at2"/>
<feature type="transmembrane region" description="Helical" evidence="7">
    <location>
        <begin position="179"/>
        <end position="195"/>
    </location>
</feature>
<evidence type="ECO:0000256" key="6">
    <source>
        <dbReference type="ARBA" id="ARBA00023136"/>
    </source>
</evidence>
<evidence type="ECO:0000256" key="2">
    <source>
        <dbReference type="ARBA" id="ARBA00010157"/>
    </source>
</evidence>
<evidence type="ECO:0000256" key="7">
    <source>
        <dbReference type="SAM" id="Phobius"/>
    </source>
</evidence>
<feature type="transmembrane region" description="Helical" evidence="7">
    <location>
        <begin position="282"/>
        <end position="301"/>
    </location>
</feature>
<gene>
    <name evidence="9" type="ORF">IV43_GL001493</name>
    <name evidence="10" type="ORF">PLAC02_P43</name>
</gene>
<evidence type="ECO:0000313" key="10">
    <source>
        <dbReference type="EMBL" id="SPO49449.1"/>
    </source>
</evidence>
<evidence type="ECO:0000259" key="8">
    <source>
        <dbReference type="Pfam" id="PF03176"/>
    </source>
</evidence>